<accession>A0A1W0A656</accession>
<dbReference type="AlphaFoldDB" id="A0A1W0A656"/>
<dbReference type="InterPro" id="IPR015925">
    <property type="entry name" value="Ryanodine_IP3_receptor"/>
</dbReference>
<dbReference type="Pfam" id="PF00520">
    <property type="entry name" value="Ion_trans"/>
    <property type="match status" value="1"/>
</dbReference>
<dbReference type="OrthoDB" id="64035at2759"/>
<keyword evidence="8" id="KW-0675">Receptor</keyword>
<evidence type="ECO:0000313" key="9">
    <source>
        <dbReference type="Proteomes" id="UP000243217"/>
    </source>
</evidence>
<keyword evidence="9" id="KW-1185">Reference proteome</keyword>
<feature type="transmembrane region" description="Helical" evidence="5">
    <location>
        <begin position="506"/>
        <end position="524"/>
    </location>
</feature>
<evidence type="ECO:0000259" key="6">
    <source>
        <dbReference type="Pfam" id="PF00520"/>
    </source>
</evidence>
<dbReference type="Pfam" id="PF08454">
    <property type="entry name" value="RIH_assoc"/>
    <property type="match status" value="1"/>
</dbReference>
<evidence type="ECO:0000256" key="2">
    <source>
        <dbReference type="ARBA" id="ARBA00022692"/>
    </source>
</evidence>
<organism evidence="8 9">
    <name type="scientific">Thraustotheca clavata</name>
    <dbReference type="NCBI Taxonomy" id="74557"/>
    <lineage>
        <taxon>Eukaryota</taxon>
        <taxon>Sar</taxon>
        <taxon>Stramenopiles</taxon>
        <taxon>Oomycota</taxon>
        <taxon>Saprolegniomycetes</taxon>
        <taxon>Saprolegniales</taxon>
        <taxon>Achlyaceae</taxon>
        <taxon>Thraustotheca</taxon>
    </lineage>
</organism>
<feature type="transmembrane region" description="Helical" evidence="5">
    <location>
        <begin position="754"/>
        <end position="776"/>
    </location>
</feature>
<dbReference type="STRING" id="74557.A0A1W0A656"/>
<gene>
    <name evidence="8" type="ORF">THRCLA_02167</name>
</gene>
<dbReference type="InterPro" id="IPR005821">
    <property type="entry name" value="Ion_trans_dom"/>
</dbReference>
<comment type="caution">
    <text evidence="8">The sequence shown here is derived from an EMBL/GenBank/DDBJ whole genome shotgun (WGS) entry which is preliminary data.</text>
</comment>
<evidence type="ECO:0000256" key="3">
    <source>
        <dbReference type="ARBA" id="ARBA00022989"/>
    </source>
</evidence>
<feature type="domain" description="Ion transport" evidence="6">
    <location>
        <begin position="716"/>
        <end position="866"/>
    </location>
</feature>
<dbReference type="Gene3D" id="1.10.287.70">
    <property type="match status" value="1"/>
</dbReference>
<dbReference type="Proteomes" id="UP000243217">
    <property type="component" value="Unassembled WGS sequence"/>
</dbReference>
<evidence type="ECO:0000256" key="5">
    <source>
        <dbReference type="SAM" id="Phobius"/>
    </source>
</evidence>
<dbReference type="EMBL" id="JNBS01000421">
    <property type="protein sequence ID" value="OQS05735.1"/>
    <property type="molecule type" value="Genomic_DNA"/>
</dbReference>
<feature type="transmembrane region" description="Helical" evidence="5">
    <location>
        <begin position="544"/>
        <end position="569"/>
    </location>
</feature>
<feature type="transmembrane region" description="Helical" evidence="5">
    <location>
        <begin position="602"/>
        <end position="623"/>
    </location>
</feature>
<dbReference type="PANTHER" id="PTHR13715:SF99">
    <property type="entry name" value="INOSITOL 1,4,5-TRISPHOSPHATE RECEPTOR-LIKE PROTEIN A"/>
    <property type="match status" value="1"/>
</dbReference>
<evidence type="ECO:0000313" key="8">
    <source>
        <dbReference type="EMBL" id="OQS05735.1"/>
    </source>
</evidence>
<dbReference type="GO" id="GO:0006816">
    <property type="term" value="P:calcium ion transport"/>
    <property type="evidence" value="ECO:0007669"/>
    <property type="project" value="InterPro"/>
</dbReference>
<feature type="transmembrane region" description="Helical" evidence="5">
    <location>
        <begin position="681"/>
        <end position="705"/>
    </location>
</feature>
<protein>
    <submittedName>
        <fullName evidence="8">Type I inositol triphosphate receptor</fullName>
    </submittedName>
</protein>
<evidence type="ECO:0000256" key="1">
    <source>
        <dbReference type="ARBA" id="ARBA00004141"/>
    </source>
</evidence>
<name>A0A1W0A656_9STRA</name>
<dbReference type="InterPro" id="IPR013662">
    <property type="entry name" value="RIH_assoc-dom"/>
</dbReference>
<feature type="transmembrane region" description="Helical" evidence="5">
    <location>
        <begin position="711"/>
        <end position="734"/>
    </location>
</feature>
<evidence type="ECO:0000259" key="7">
    <source>
        <dbReference type="Pfam" id="PF08454"/>
    </source>
</evidence>
<feature type="transmembrane region" description="Helical" evidence="5">
    <location>
        <begin position="837"/>
        <end position="859"/>
    </location>
</feature>
<comment type="subcellular location">
    <subcellularLocation>
        <location evidence="1">Membrane</location>
        <topology evidence="1">Multi-pass membrane protein</topology>
    </subcellularLocation>
</comment>
<proteinExistence type="predicted"/>
<keyword evidence="3 5" id="KW-1133">Transmembrane helix</keyword>
<evidence type="ECO:0000256" key="4">
    <source>
        <dbReference type="ARBA" id="ARBA00023136"/>
    </source>
</evidence>
<sequence length="950" mass="106823">MTSVEMIDRKEYTPIGGRSPVGGSTRALFHTPPPSAIGEAVKRIQDNFDDAAVDIAALTGMLAQPRLEVEQLGGTKPPKHWRVSYSRERKIKLTMYAKKAWKETAFDAVKADVAELIVQLAALPIYSELTLALLYEFVAGGFLFVQNALYFACGDNHASVVSFLSKHIKARSPNIVLILQQLCENHHSQWQALMHSNSEGDESCIKLVVNYLAEIHGADGAPIKAQDIDMMSNILMFLSESCQGPCLENQNELINSRVVIICADIILAHRKHSEDFDASVTQEMLITLQHLAADVILALLEGRTDDIMQNHLIQVFTINKVIHRLTANFTTIQEKLGSKRHHFFSPLKLLEFATSTPIDIPERSTVEFKGSVNILRIIKSILNLPTDVTPGEKWTAFSDKWRDLQGNTQVKSAVSYFESQMVSVEIARFGSTFTVYFLKPKVSVLLNKGLKERLIDNMSVTADQALEVLVSDTAKDVVDELAVMKYLSQNAFYSTMNEWAPWIRRNMLRLCCYLNFVMLLSVQVSNVPTANLPIGEIPKDQAQYVPYFISVLGFLLIVMSSALWIHVFFSALCFNYSKQQVSSVTKLTFESSANIRQQLKDAFSAPFFYLETFIAMFGVIYYLKLDSGVVHSCVYIAALWLVYCVLAAIRVATGISRFTLNEDNESVSSTCKSIITFSYNVLFDTIFTDTVLIIGFYALCFLLGVGLSLPWLSSFVATGPWGLMFYGFPLLDILATNEKLRFIAQAMGSNFGKLGVTAIFGGIVIYIFSLVGFFFLQDEMTAGNGTNCGTLLQCYASYIRYGLLDGGGIGDYMSSTLSHTLDYSDPKRYFERMAYDMAFYIIIITLFLNMIQGIIIDAFTSVREASEQKAAMRRDRCLVCNRNRNVIELAGMEKGSLNNFSRHTEVEHNLFNYFFYIQYVNGKDDKERNGIESFVYEKLKTKDMSWIPRV</sequence>
<keyword evidence="2 5" id="KW-0812">Transmembrane</keyword>
<reference evidence="8 9" key="1">
    <citation type="journal article" date="2014" name="Genome Biol. Evol.">
        <title>The secreted proteins of Achlya hypogyna and Thraustotheca clavata identify the ancestral oomycete secretome and reveal gene acquisitions by horizontal gene transfer.</title>
        <authorList>
            <person name="Misner I."/>
            <person name="Blouin N."/>
            <person name="Leonard G."/>
            <person name="Richards T.A."/>
            <person name="Lane C.E."/>
        </authorList>
    </citation>
    <scope>NUCLEOTIDE SEQUENCE [LARGE SCALE GENOMIC DNA]</scope>
    <source>
        <strain evidence="8 9">ATCC 34112</strain>
    </source>
</reference>
<dbReference type="GO" id="GO:0005216">
    <property type="term" value="F:monoatomic ion channel activity"/>
    <property type="evidence" value="ECO:0007669"/>
    <property type="project" value="InterPro"/>
</dbReference>
<feature type="domain" description="RyR/IP3R Homology associated" evidence="7">
    <location>
        <begin position="174"/>
        <end position="265"/>
    </location>
</feature>
<dbReference type="PANTHER" id="PTHR13715">
    <property type="entry name" value="RYANODINE RECEPTOR AND IP3 RECEPTOR"/>
    <property type="match status" value="1"/>
</dbReference>
<dbReference type="GO" id="GO:0016020">
    <property type="term" value="C:membrane"/>
    <property type="evidence" value="ECO:0007669"/>
    <property type="project" value="UniProtKB-SubCell"/>
</dbReference>
<feature type="transmembrane region" description="Helical" evidence="5">
    <location>
        <begin position="629"/>
        <end position="649"/>
    </location>
</feature>
<keyword evidence="4 5" id="KW-0472">Membrane</keyword>